<proteinExistence type="predicted"/>
<dbReference type="EMBL" id="JADEWL010000004">
    <property type="protein sequence ID" value="MBE9211497.1"/>
    <property type="molecule type" value="Genomic_DNA"/>
</dbReference>
<dbReference type="AlphaFoldDB" id="A0A8J7K167"/>
<reference evidence="2" key="1">
    <citation type="submission" date="2020-10" db="EMBL/GenBank/DDBJ databases">
        <authorList>
            <person name="Castelo-Branco R."/>
            <person name="Eusebio N."/>
            <person name="Adriana R."/>
            <person name="Vieira A."/>
            <person name="Brugerolle De Fraissinette N."/>
            <person name="Rezende De Castro R."/>
            <person name="Schneider M.P."/>
            <person name="Vasconcelos V."/>
            <person name="Leao P.N."/>
        </authorList>
    </citation>
    <scope>NUCLEOTIDE SEQUENCE</scope>
    <source>
        <strain evidence="2">LEGE 06105</strain>
    </source>
</reference>
<evidence type="ECO:0000256" key="1">
    <source>
        <dbReference type="SAM" id="MobiDB-lite"/>
    </source>
</evidence>
<feature type="region of interest" description="Disordered" evidence="1">
    <location>
        <begin position="121"/>
        <end position="142"/>
    </location>
</feature>
<protein>
    <submittedName>
        <fullName evidence="2">Uncharacterized protein</fullName>
    </submittedName>
</protein>
<evidence type="ECO:0000313" key="3">
    <source>
        <dbReference type="Proteomes" id="UP000620559"/>
    </source>
</evidence>
<evidence type="ECO:0000313" key="2">
    <source>
        <dbReference type="EMBL" id="MBE9211497.1"/>
    </source>
</evidence>
<keyword evidence="3" id="KW-1185">Reference proteome</keyword>
<dbReference type="Proteomes" id="UP000620559">
    <property type="component" value="Unassembled WGS sequence"/>
</dbReference>
<gene>
    <name evidence="2" type="ORF">IQ247_01980</name>
</gene>
<accession>A0A8J7K167</accession>
<comment type="caution">
    <text evidence="2">The sequence shown here is derived from an EMBL/GenBank/DDBJ whole genome shotgun (WGS) entry which is preliminary data.</text>
</comment>
<sequence>MSTIPESNYQLEGKKMFVSLILKVPLQFEIELRGMEDAKLSQFNQEEDLNSAINKNSNLINNEINQAEINQKSQVLSNLLVTQILDSHNHILSHINESELPSDNPDNSEIKLEILPKKNSLNTPFNSEDKSESNEQAISTTNKKRKLRLGDSLNDSLSLVVNIVGAMLFLGKLSNYSWE</sequence>
<dbReference type="RefSeq" id="WP_193916515.1">
    <property type="nucleotide sequence ID" value="NZ_JADEWL010000004.1"/>
</dbReference>
<name>A0A8J7K167_9CYAN</name>
<organism evidence="2 3">
    <name type="scientific">Plectonema cf. radiosum LEGE 06105</name>
    <dbReference type="NCBI Taxonomy" id="945769"/>
    <lineage>
        <taxon>Bacteria</taxon>
        <taxon>Bacillati</taxon>
        <taxon>Cyanobacteriota</taxon>
        <taxon>Cyanophyceae</taxon>
        <taxon>Oscillatoriophycideae</taxon>
        <taxon>Oscillatoriales</taxon>
        <taxon>Microcoleaceae</taxon>
        <taxon>Plectonema</taxon>
    </lineage>
</organism>